<dbReference type="FunFam" id="3.90.870.10:FF:000007">
    <property type="entry name" value="YrdC N6-threonylcarbamoyltransferase domain containing"/>
    <property type="match status" value="1"/>
</dbReference>
<organism evidence="17 18">
    <name type="scientific">Leptotrombidium deliense</name>
    <dbReference type="NCBI Taxonomy" id="299467"/>
    <lineage>
        <taxon>Eukaryota</taxon>
        <taxon>Metazoa</taxon>
        <taxon>Ecdysozoa</taxon>
        <taxon>Arthropoda</taxon>
        <taxon>Chelicerata</taxon>
        <taxon>Arachnida</taxon>
        <taxon>Acari</taxon>
        <taxon>Acariformes</taxon>
        <taxon>Trombidiformes</taxon>
        <taxon>Prostigmata</taxon>
        <taxon>Anystina</taxon>
        <taxon>Parasitengona</taxon>
        <taxon>Trombiculoidea</taxon>
        <taxon>Trombiculidae</taxon>
        <taxon>Leptotrombidium</taxon>
    </lineage>
</organism>
<comment type="subcellular location">
    <subcellularLocation>
        <location evidence="2">Cell membrane</location>
        <topology evidence="2">Peripheral membrane protein</topology>
    </subcellularLocation>
    <subcellularLocation>
        <location evidence="3">Cytoplasm</location>
    </subcellularLocation>
    <subcellularLocation>
        <location evidence="1">Mitochondrion</location>
    </subcellularLocation>
</comment>
<keyword evidence="12" id="KW-0472">Membrane</keyword>
<comment type="caution">
    <text evidence="17">The sequence shown here is derived from an EMBL/GenBank/DDBJ whole genome shotgun (WGS) entry which is preliminary data.</text>
</comment>
<evidence type="ECO:0000256" key="1">
    <source>
        <dbReference type="ARBA" id="ARBA00004173"/>
    </source>
</evidence>
<evidence type="ECO:0000256" key="7">
    <source>
        <dbReference type="ARBA" id="ARBA00022475"/>
    </source>
</evidence>
<dbReference type="GO" id="GO:0005886">
    <property type="term" value="C:plasma membrane"/>
    <property type="evidence" value="ECO:0007669"/>
    <property type="project" value="UniProtKB-SubCell"/>
</dbReference>
<dbReference type="SUPFAM" id="SSF55821">
    <property type="entry name" value="YrdC/RibB"/>
    <property type="match status" value="1"/>
</dbReference>
<evidence type="ECO:0000256" key="10">
    <source>
        <dbReference type="ARBA" id="ARBA00022946"/>
    </source>
</evidence>
<gene>
    <name evidence="17" type="ORF">B4U80_00320</name>
</gene>
<evidence type="ECO:0000256" key="15">
    <source>
        <dbReference type="ARBA" id="ARBA00063146"/>
    </source>
</evidence>
<comment type="subunit">
    <text evidence="15">Interacts with RSC1A1.</text>
</comment>
<dbReference type="PANTHER" id="PTHR17490:SF10">
    <property type="entry name" value="THREONYLCARBAMOYL-AMP SYNTHASE"/>
    <property type="match status" value="1"/>
</dbReference>
<evidence type="ECO:0000256" key="9">
    <source>
        <dbReference type="ARBA" id="ARBA00022679"/>
    </source>
</evidence>
<dbReference type="PANTHER" id="PTHR17490">
    <property type="entry name" value="SUA5"/>
    <property type="match status" value="1"/>
</dbReference>
<dbReference type="Gene3D" id="3.90.870.10">
    <property type="entry name" value="DHBP synthase"/>
    <property type="match status" value="1"/>
</dbReference>
<evidence type="ECO:0000256" key="4">
    <source>
        <dbReference type="ARBA" id="ARBA00007663"/>
    </source>
</evidence>
<evidence type="ECO:0000259" key="16">
    <source>
        <dbReference type="PROSITE" id="PS51163"/>
    </source>
</evidence>
<evidence type="ECO:0000256" key="3">
    <source>
        <dbReference type="ARBA" id="ARBA00004496"/>
    </source>
</evidence>
<dbReference type="GO" id="GO:0003725">
    <property type="term" value="F:double-stranded RNA binding"/>
    <property type="evidence" value="ECO:0007669"/>
    <property type="project" value="InterPro"/>
</dbReference>
<dbReference type="GO" id="GO:0005739">
    <property type="term" value="C:mitochondrion"/>
    <property type="evidence" value="ECO:0007669"/>
    <property type="project" value="UniProtKB-SubCell"/>
</dbReference>
<protein>
    <recommendedName>
        <fullName evidence="6">Threonylcarbamoyl-AMP synthase</fullName>
        <ecNumber evidence="5">2.7.7.87</ecNumber>
    </recommendedName>
</protein>
<evidence type="ECO:0000313" key="18">
    <source>
        <dbReference type="Proteomes" id="UP000288716"/>
    </source>
</evidence>
<dbReference type="PROSITE" id="PS51163">
    <property type="entry name" value="YRDC"/>
    <property type="match status" value="1"/>
</dbReference>
<keyword evidence="9" id="KW-0808">Transferase</keyword>
<comment type="catalytic activity">
    <reaction evidence="13">
        <text>L-threonine + hydrogencarbonate + ATP = L-threonylcarbamoyladenylate + diphosphate + H2O</text>
        <dbReference type="Rhea" id="RHEA:36407"/>
        <dbReference type="ChEBI" id="CHEBI:15377"/>
        <dbReference type="ChEBI" id="CHEBI:17544"/>
        <dbReference type="ChEBI" id="CHEBI:30616"/>
        <dbReference type="ChEBI" id="CHEBI:33019"/>
        <dbReference type="ChEBI" id="CHEBI:57926"/>
        <dbReference type="ChEBI" id="CHEBI:73682"/>
        <dbReference type="EC" id="2.7.7.87"/>
    </reaction>
</comment>
<reference evidence="17 18" key="1">
    <citation type="journal article" date="2018" name="Gigascience">
        <title>Genomes of trombidid mites reveal novel predicted allergens and laterally-transferred genes associated with secondary metabolism.</title>
        <authorList>
            <person name="Dong X."/>
            <person name="Chaisiri K."/>
            <person name="Xia D."/>
            <person name="Armstrong S.D."/>
            <person name="Fang Y."/>
            <person name="Donnelly M.J."/>
            <person name="Kadowaki T."/>
            <person name="McGarry J.W."/>
            <person name="Darby A.C."/>
            <person name="Makepeace B.L."/>
        </authorList>
    </citation>
    <scope>NUCLEOTIDE SEQUENCE [LARGE SCALE GENOMIC DNA]</scope>
    <source>
        <strain evidence="17">UoL-UT</strain>
    </source>
</reference>
<evidence type="ECO:0000256" key="5">
    <source>
        <dbReference type="ARBA" id="ARBA00012584"/>
    </source>
</evidence>
<dbReference type="GO" id="GO:0006450">
    <property type="term" value="P:regulation of translational fidelity"/>
    <property type="evidence" value="ECO:0007669"/>
    <property type="project" value="TreeGrafter"/>
</dbReference>
<evidence type="ECO:0000256" key="13">
    <source>
        <dbReference type="ARBA" id="ARBA00048366"/>
    </source>
</evidence>
<evidence type="ECO:0000256" key="11">
    <source>
        <dbReference type="ARBA" id="ARBA00023128"/>
    </source>
</evidence>
<dbReference type="InterPro" id="IPR017945">
    <property type="entry name" value="DHBP_synth_RibB-like_a/b_dom"/>
</dbReference>
<dbReference type="NCBIfam" id="TIGR00057">
    <property type="entry name" value="L-threonylcarbamoyladenylate synthase"/>
    <property type="match status" value="1"/>
</dbReference>
<dbReference type="Pfam" id="PF01300">
    <property type="entry name" value="Sua5_yciO_yrdC"/>
    <property type="match status" value="1"/>
</dbReference>
<keyword evidence="7" id="KW-1003">Cell membrane</keyword>
<evidence type="ECO:0000256" key="6">
    <source>
        <dbReference type="ARBA" id="ARBA00015492"/>
    </source>
</evidence>
<dbReference type="Proteomes" id="UP000288716">
    <property type="component" value="Unassembled WGS sequence"/>
</dbReference>
<feature type="domain" description="YrdC-like" evidence="16">
    <location>
        <begin position="28"/>
        <end position="215"/>
    </location>
</feature>
<keyword evidence="18" id="KW-1185">Reference proteome</keyword>
<dbReference type="VEuPathDB" id="VectorBase:LDEU008904"/>
<keyword evidence="8" id="KW-0963">Cytoplasm</keyword>
<sequence>MRIFRHAMNSVVSVFVNTCENGRRAVSDAAVLLAHSLIMNGGVVAVPTDTIYGLAALAQLSEAVDRMYDIKGRDAIKPIAICVGDVEEIRKWCRVTVSEQLLHDLLPGPVTLVFERLPVVNSRLNPNTDLLGIRIPKNDFIRSVCRMCDSALALTSANISSEKSCLSVNEFKHLWPHLNAVFDGGLLTEDTDRLGSTVVDLSRIGYYRIIREGCAFKKIKHLLEDKYLLKKVSQ</sequence>
<accession>A0A443S6H7</accession>
<evidence type="ECO:0000313" key="17">
    <source>
        <dbReference type="EMBL" id="RWS23137.1"/>
    </source>
</evidence>
<dbReference type="EC" id="2.7.7.87" evidence="5"/>
<dbReference type="InterPro" id="IPR050156">
    <property type="entry name" value="TC-AMP_synthase_SUA5"/>
</dbReference>
<dbReference type="GO" id="GO:0061710">
    <property type="term" value="F:L-threonylcarbamoyladenylate synthase"/>
    <property type="evidence" value="ECO:0007669"/>
    <property type="project" value="UniProtKB-EC"/>
</dbReference>
<dbReference type="STRING" id="299467.A0A443S6H7"/>
<dbReference type="InterPro" id="IPR006070">
    <property type="entry name" value="Sua5-like_dom"/>
</dbReference>
<dbReference type="OrthoDB" id="3648309at2759"/>
<dbReference type="AlphaFoldDB" id="A0A443S6H7"/>
<evidence type="ECO:0000256" key="8">
    <source>
        <dbReference type="ARBA" id="ARBA00022490"/>
    </source>
</evidence>
<evidence type="ECO:0000256" key="12">
    <source>
        <dbReference type="ARBA" id="ARBA00023136"/>
    </source>
</evidence>
<name>A0A443S6H7_9ACAR</name>
<keyword evidence="11" id="KW-0496">Mitochondrion</keyword>
<dbReference type="EMBL" id="NCKV01007048">
    <property type="protein sequence ID" value="RWS23137.1"/>
    <property type="molecule type" value="Genomic_DNA"/>
</dbReference>
<keyword evidence="10" id="KW-0809">Transit peptide</keyword>
<comment type="function">
    <text evidence="14">Cytoplasmic and mitochondrial threonylcarbamoyl-AMP synthase required for the formation of a threonylcarbamoyl group on adenosine at position 37 (t(6)A37) in tRNAs that read codons beginning with adenine. Catalyzes the conversion of L-threonine, HCO(3)(-)/CO(2) and ATP to give threonylcarbamoyl-AMP (TC-AMP) as the acyladenylate intermediate, with the release of diphosphate. Participates in t(6)A37 formation in cytoplasmic and mitochondrial tRNAs. May regulate the activity of some transporters.</text>
</comment>
<dbReference type="GO" id="GO:0000049">
    <property type="term" value="F:tRNA binding"/>
    <property type="evidence" value="ECO:0007669"/>
    <property type="project" value="TreeGrafter"/>
</dbReference>
<evidence type="ECO:0000256" key="2">
    <source>
        <dbReference type="ARBA" id="ARBA00004202"/>
    </source>
</evidence>
<evidence type="ECO:0000256" key="14">
    <source>
        <dbReference type="ARBA" id="ARBA00058524"/>
    </source>
</evidence>
<proteinExistence type="inferred from homology"/>
<comment type="similarity">
    <text evidence="4">Belongs to the SUA5 family.</text>
</comment>